<dbReference type="EMBL" id="JANUGP010000015">
    <property type="protein sequence ID" value="MCS0603599.1"/>
    <property type="molecule type" value="Genomic_DNA"/>
</dbReference>
<gene>
    <name evidence="1" type="ORF">NX794_20620</name>
</gene>
<keyword evidence="2" id="KW-1185">Reference proteome</keyword>
<dbReference type="Proteomes" id="UP001205612">
    <property type="component" value="Unassembled WGS sequence"/>
</dbReference>
<dbReference type="RefSeq" id="WP_258780077.1">
    <property type="nucleotide sequence ID" value="NZ_JANUGP010000015.1"/>
</dbReference>
<accession>A0ABT2B517</accession>
<evidence type="ECO:0008006" key="3">
    <source>
        <dbReference type="Google" id="ProtNLM"/>
    </source>
</evidence>
<comment type="caution">
    <text evidence="1">The sequence shown here is derived from an EMBL/GenBank/DDBJ whole genome shotgun (WGS) entry which is preliminary data.</text>
</comment>
<name>A0ABT2B517_9ACTN</name>
<reference evidence="1 2" key="1">
    <citation type="submission" date="2022-08" db="EMBL/GenBank/DDBJ databases">
        <authorList>
            <person name="Somphong A."/>
            <person name="Phongsopitanun W."/>
        </authorList>
    </citation>
    <scope>NUCLEOTIDE SEQUENCE [LARGE SCALE GENOMIC DNA]</scope>
    <source>
        <strain evidence="1 2">LP11</strain>
    </source>
</reference>
<evidence type="ECO:0000313" key="1">
    <source>
        <dbReference type="EMBL" id="MCS0603599.1"/>
    </source>
</evidence>
<sequence>MSQQTTPGPDDFARTLKTGLQRSGLSLNRVTTRLADRGISLSVATLSCWQRGRRRPEQAASLRAVEELEPILGLAPGTLTTVLSPAPPRGAGLLTPADPTTMRRLLGTGSPAELALGKPVERLNEDLRPIGIRDVVHLDEQGRVSRLAVTHVMRAVRSGVDRMTGVFQLDEGQDPGGGIVVRSGGLAASSFAPRSHCLVVEFTFGRTLARGETSIIEYEMPMGGAGAPAAHCQERVVKARLRDLVMQIRFHPEAVPTHCSVHYRRRLGAEPEKIRRIPVDDFQQTHMVVSDATPGVHGISWVWPADFRGP</sequence>
<evidence type="ECO:0000313" key="2">
    <source>
        <dbReference type="Proteomes" id="UP001205612"/>
    </source>
</evidence>
<organism evidence="1 2">
    <name type="scientific">Streptomyces pyxinicus</name>
    <dbReference type="NCBI Taxonomy" id="2970331"/>
    <lineage>
        <taxon>Bacteria</taxon>
        <taxon>Bacillati</taxon>
        <taxon>Actinomycetota</taxon>
        <taxon>Actinomycetes</taxon>
        <taxon>Kitasatosporales</taxon>
        <taxon>Streptomycetaceae</taxon>
        <taxon>Streptomyces</taxon>
    </lineage>
</organism>
<proteinExistence type="predicted"/>
<protein>
    <recommendedName>
        <fullName evidence="3">XRE family transcriptional regulator</fullName>
    </recommendedName>
</protein>